<accession>A0ABT5JVK7</accession>
<name>A0ABT5JVK7_9BURK</name>
<reference evidence="1 2" key="1">
    <citation type="submission" date="2022-10" db="EMBL/GenBank/DDBJ databases">
        <title>Janthinobacterium sp. hw3 Genome sequencing.</title>
        <authorList>
            <person name="Park S."/>
        </authorList>
    </citation>
    <scope>NUCLEOTIDE SEQUENCE [LARGE SCALE GENOMIC DNA]</scope>
    <source>
        <strain evidence="2">hw3</strain>
    </source>
</reference>
<protein>
    <submittedName>
        <fullName evidence="1">DUF2939 domain-containing protein</fullName>
    </submittedName>
</protein>
<dbReference type="Proteomes" id="UP001221208">
    <property type="component" value="Unassembled WGS sequence"/>
</dbReference>
<dbReference type="InterPro" id="IPR021330">
    <property type="entry name" value="DUF2939"/>
</dbReference>
<evidence type="ECO:0000313" key="1">
    <source>
        <dbReference type="EMBL" id="MDC8756664.1"/>
    </source>
</evidence>
<proteinExistence type="predicted"/>
<dbReference type="RefSeq" id="WP_273669300.1">
    <property type="nucleotide sequence ID" value="NZ_JAQQXR010000001.1"/>
</dbReference>
<keyword evidence="2" id="KW-1185">Reference proteome</keyword>
<gene>
    <name evidence="1" type="ORF">OIK44_03565</name>
</gene>
<dbReference type="Pfam" id="PF11159">
    <property type="entry name" value="DUF2939"/>
    <property type="match status" value="1"/>
</dbReference>
<dbReference type="EMBL" id="JAQQXR010000001">
    <property type="protein sequence ID" value="MDC8756664.1"/>
    <property type="molecule type" value="Genomic_DNA"/>
</dbReference>
<evidence type="ECO:0000313" key="2">
    <source>
        <dbReference type="Proteomes" id="UP001221208"/>
    </source>
</evidence>
<organism evidence="1 2">
    <name type="scientific">Janthinobacterium fluminis</name>
    <dbReference type="NCBI Taxonomy" id="2987524"/>
    <lineage>
        <taxon>Bacteria</taxon>
        <taxon>Pseudomonadati</taxon>
        <taxon>Pseudomonadota</taxon>
        <taxon>Betaproteobacteria</taxon>
        <taxon>Burkholderiales</taxon>
        <taxon>Oxalobacteraceae</taxon>
        <taxon>Janthinobacterium</taxon>
    </lineage>
</organism>
<comment type="caution">
    <text evidence="1">The sequence shown here is derived from an EMBL/GenBank/DDBJ whole genome shotgun (WGS) entry which is preliminary data.</text>
</comment>
<sequence>MKKLITGGLAVLVAVGGLAYASPYFALHQIKTAIVAHDADALSEHVDFPALRENIKGQLMAAMSDNMNTPEMKENPLSVMGQAFGMTVLGPMVDSMLSPAGVVALMRSGAKEAEAEPAIKGDASDGEAKPAYTVSYTGLNKVSIHPANGTKNEGTFTLRREGLWHWKLVAIELPARALSAR</sequence>